<evidence type="ECO:0000256" key="2">
    <source>
        <dbReference type="ARBA" id="ARBA00022741"/>
    </source>
</evidence>
<sequence length="1667" mass="191820">MFMNQQIQKDQLVWFKNEFYDENAMDNSSKPFYAANILKVQGDDLLVKLAPNETECKIQDYLGPSFLIPMSKTMEYSVASEKGIADMVEIDELNHATLLFNLFKRYVMNEIYTYVGPILLAMNPFKNMDHLYTERKVQDYKEIINSRHPLEERKKLPPHIFAITAMAFKQMIESKQKQAIVISGESGAGKTESAKCAMKFLTKLSQKGRGNNDDQIEQPGIEQKILDTNPVLESFGNSKTVRNNNSSRFGKYVILYFSHPKGEILGARVKNYLLEKSRVVGPAGGERNYHVFYHILRGASMELLRELELLHPKTGERMDYTEFNFLKCGTDVEQKIINDASLYLELERQFKNLGFTELEQMAVWKITAACLHLGEIQFNDLTYNENGKPCSITNIERAETIARILGVQNPQDLILDIVNKPSQPGMNIRAPLKINECFDARDSLAKYLYDNLFNWLVERMNLTILPENEGEDSFKSETKTIGLLDIFGFENFKENNFEQLCINYVNEKLHKLYISAIFDAEKFELRNEGLGDRVNQLKYPDMTSLDVIKILDEKLQTGSKAGGGGGVSKIGIFNIINDCSTQKPRPTWEILIKRIDDMHKTSTSAVNVYQKEKVKEKFKIKHSAKEVIYSCKQFIERNVDEISNSLEKCILTKTEATISKIFQGFSKPGQKQAEEEEKKGGKGAQKKTIWHKFSDQMQDLMMELAEPLLDFKQQDPSTAEETKVSQSQSGAIKKSSQNQNLPEIEQCSLHFIRCIKPNDFKIQDCFVHAMCLQQITYMGVLESIDVKQKNYPYRKSFEEFYQRYELLSPIFGTIRYENMSKSTSDFKSYSTTILSEAFQGYKEFYAIGKTKILMRNECVALLEKAKSKQREVRDDSAKLIKRAFQLFLGQTNANQNKQKMINIQSYLRQKRLEIIDKRAKAFYEKALISVVKYKTDKRKDYELKASQILTDTYKKYMFRDQLTKSLRDRHKVMKCIEAYVTIKRLRKYYICFTLTRQLVEKSFQIGKYRAEERSVRLVQRIFRGFTARDRKMNLVVSALKSKENLKLHVAAKRVQKRLRGMIVRNRMRHLHLTAQKVQGFMRQKWYREFFENLRNNVITIQRSVRRFLARRDIIKQRLVSYIGQELNVIRNVKQIENYQLFGIQGDGAILSEIIKPHTPHSLKKIQLFLKTIDIHIMTDLSEIYSQPWSVQWMKLSKEGLQAEVPIMQVQVGVTHTIAANQKGKIYCWGWNDNGQCAKNTQESSEIVIRQYSRQAQVQLNEMETGSGQSDQRVRQIVAAQDRCLVLMQDNQELLVWGSNDKGQLGLGTYEDEWMPRRVDFFAKQGIKINGIAAAGDLSLCACENGEAYAWPFQRGGTTYSLPVKMPFSEKIKISKVSCGYNFGFFISTQGLVYSLGKDNSEGQLGLGHIYPRDVPEIIATLKDIGERIDSLECGYKHVIAKSTLGKIYTWGWGAKGQLGHSHFDSEINPRLLVIEKNKHKEKAIQIAAGFSHSLIMLDNNRELVWFGTNGVLNQVNKPIQLKLGEILPELFPDASLLSFATGQQMDFAVVKILSTWSKSLSLSNLLIADLRQINNVHPWNKIQSTLQQLATKWDPREVMPPYIDTVSGMFNSSIMKMPGQKSTNTAKPKDKQGQQANTNSNRHTKNQSSRTQQDISQNNIQDQKRKK</sequence>
<dbReference type="GO" id="GO:0016459">
    <property type="term" value="C:myosin complex"/>
    <property type="evidence" value="ECO:0007669"/>
    <property type="project" value="UniProtKB-KW"/>
</dbReference>
<dbReference type="GO" id="GO:0000146">
    <property type="term" value="F:microfilament motor activity"/>
    <property type="evidence" value="ECO:0007669"/>
    <property type="project" value="TreeGrafter"/>
</dbReference>
<dbReference type="InterPro" id="IPR009091">
    <property type="entry name" value="RCC1/BLIP-II"/>
</dbReference>
<dbReference type="PROSITE" id="PS50012">
    <property type="entry name" value="RCC1_3"/>
    <property type="match status" value="3"/>
</dbReference>
<dbReference type="OrthoDB" id="312459at2759"/>
<evidence type="ECO:0000256" key="5">
    <source>
        <dbReference type="ARBA" id="ARBA00023175"/>
    </source>
</evidence>
<evidence type="ECO:0000313" key="12">
    <source>
        <dbReference type="Proteomes" id="UP000039865"/>
    </source>
</evidence>
<dbReference type="GO" id="GO:0005524">
    <property type="term" value="F:ATP binding"/>
    <property type="evidence" value="ECO:0007669"/>
    <property type="project" value="UniProtKB-UniRule"/>
</dbReference>
<dbReference type="PRINTS" id="PR00193">
    <property type="entry name" value="MYOSINHEAVY"/>
</dbReference>
<dbReference type="PROSITE" id="PS50096">
    <property type="entry name" value="IQ"/>
    <property type="match status" value="1"/>
</dbReference>
<dbReference type="InParanoid" id="A0A078A4I9"/>
<dbReference type="Gene3D" id="2.130.10.30">
    <property type="entry name" value="Regulator of chromosome condensation 1/beta-lactamase-inhibitor protein II"/>
    <property type="match status" value="1"/>
</dbReference>
<dbReference type="InterPro" id="IPR001609">
    <property type="entry name" value="Myosin_head_motor_dom-like"/>
</dbReference>
<dbReference type="PANTHER" id="PTHR13140:SF706">
    <property type="entry name" value="DILUTE CLASS UNCONVENTIONAL MYOSIN, ISOFORM C"/>
    <property type="match status" value="1"/>
</dbReference>
<keyword evidence="5 8" id="KW-0505">Motor protein</keyword>
<dbReference type="Pfam" id="PF25390">
    <property type="entry name" value="WD40_RLD"/>
    <property type="match status" value="1"/>
</dbReference>
<keyword evidence="2 8" id="KW-0547">Nucleotide-binding</keyword>
<feature type="compositionally biased region" description="Polar residues" evidence="9">
    <location>
        <begin position="1633"/>
        <end position="1651"/>
    </location>
</feature>
<proteinExistence type="inferred from homology"/>
<dbReference type="InterPro" id="IPR036961">
    <property type="entry name" value="Kinesin_motor_dom_sf"/>
</dbReference>
<feature type="binding site" evidence="8">
    <location>
        <begin position="184"/>
        <end position="191"/>
    </location>
    <ligand>
        <name>ATP</name>
        <dbReference type="ChEBI" id="CHEBI:30616"/>
    </ligand>
</feature>
<keyword evidence="6 8" id="KW-0009">Actin-binding</keyword>
<feature type="compositionally biased region" description="Low complexity" evidence="9">
    <location>
        <begin position="1652"/>
        <end position="1661"/>
    </location>
</feature>
<dbReference type="Gene3D" id="3.30.70.1590">
    <property type="match status" value="1"/>
</dbReference>
<evidence type="ECO:0000256" key="8">
    <source>
        <dbReference type="PROSITE-ProRule" id="PRU00782"/>
    </source>
</evidence>
<dbReference type="InterPro" id="IPR027417">
    <property type="entry name" value="P-loop_NTPase"/>
</dbReference>
<dbReference type="GO" id="GO:0007015">
    <property type="term" value="P:actin filament organization"/>
    <property type="evidence" value="ECO:0007669"/>
    <property type="project" value="TreeGrafter"/>
</dbReference>
<dbReference type="OMA" id="PYAITIQ"/>
<organism evidence="11 12">
    <name type="scientific">Stylonychia lemnae</name>
    <name type="common">Ciliate</name>
    <dbReference type="NCBI Taxonomy" id="5949"/>
    <lineage>
        <taxon>Eukaryota</taxon>
        <taxon>Sar</taxon>
        <taxon>Alveolata</taxon>
        <taxon>Ciliophora</taxon>
        <taxon>Intramacronucleata</taxon>
        <taxon>Spirotrichea</taxon>
        <taxon>Stichotrichia</taxon>
        <taxon>Sporadotrichida</taxon>
        <taxon>Oxytrichidae</taxon>
        <taxon>Stylonychinae</taxon>
        <taxon>Stylonychia</taxon>
    </lineage>
</organism>
<dbReference type="Pfam" id="PF00063">
    <property type="entry name" value="Myosin_head"/>
    <property type="match status" value="1"/>
</dbReference>
<feature type="region of interest" description="Actin-binding" evidence="8">
    <location>
        <begin position="737"/>
        <end position="759"/>
    </location>
</feature>
<dbReference type="GO" id="GO:0005737">
    <property type="term" value="C:cytoplasm"/>
    <property type="evidence" value="ECO:0007669"/>
    <property type="project" value="TreeGrafter"/>
</dbReference>
<reference evidence="11 12" key="1">
    <citation type="submission" date="2014-06" db="EMBL/GenBank/DDBJ databases">
        <authorList>
            <person name="Swart Estienne"/>
        </authorList>
    </citation>
    <scope>NUCLEOTIDE SEQUENCE [LARGE SCALE GENOMIC DNA]</scope>
    <source>
        <strain evidence="11 12">130c</strain>
    </source>
</reference>
<dbReference type="GO" id="GO:0016020">
    <property type="term" value="C:membrane"/>
    <property type="evidence" value="ECO:0007669"/>
    <property type="project" value="TreeGrafter"/>
</dbReference>
<keyword evidence="12" id="KW-1185">Reference proteome</keyword>
<feature type="region of interest" description="Disordered" evidence="9">
    <location>
        <begin position="1613"/>
        <end position="1667"/>
    </location>
</feature>
<dbReference type="SUPFAM" id="SSF52540">
    <property type="entry name" value="P-loop containing nucleoside triphosphate hydrolases"/>
    <property type="match status" value="1"/>
</dbReference>
<dbReference type="SMART" id="SM00242">
    <property type="entry name" value="MYSc"/>
    <property type="match status" value="1"/>
</dbReference>
<feature type="repeat" description="RCC1" evidence="7">
    <location>
        <begin position="1445"/>
        <end position="1499"/>
    </location>
</feature>
<dbReference type="Gene3D" id="1.10.10.820">
    <property type="match status" value="1"/>
</dbReference>
<dbReference type="InterPro" id="IPR058923">
    <property type="entry name" value="RCC1-like_dom"/>
</dbReference>
<dbReference type="SMART" id="SM00015">
    <property type="entry name" value="IQ"/>
    <property type="match status" value="3"/>
</dbReference>
<feature type="repeat" description="RCC1" evidence="7">
    <location>
        <begin position="1291"/>
        <end position="1344"/>
    </location>
</feature>
<evidence type="ECO:0000256" key="3">
    <source>
        <dbReference type="ARBA" id="ARBA00022840"/>
    </source>
</evidence>
<dbReference type="Gene3D" id="1.20.120.720">
    <property type="entry name" value="Myosin VI head, motor domain, U50 subdomain"/>
    <property type="match status" value="1"/>
</dbReference>
<dbReference type="PROSITE" id="PS51456">
    <property type="entry name" value="MYOSIN_MOTOR"/>
    <property type="match status" value="1"/>
</dbReference>
<accession>A0A078A4I9</accession>
<dbReference type="InterPro" id="IPR000408">
    <property type="entry name" value="Reg_chr_condens"/>
</dbReference>
<evidence type="ECO:0000256" key="6">
    <source>
        <dbReference type="ARBA" id="ARBA00023203"/>
    </source>
</evidence>
<dbReference type="SUPFAM" id="SSF50985">
    <property type="entry name" value="RCC1/BLIP-II"/>
    <property type="match status" value="2"/>
</dbReference>
<feature type="domain" description="Myosin motor" evidence="10">
    <location>
        <begin position="82"/>
        <end position="867"/>
    </location>
</feature>
<evidence type="ECO:0000313" key="11">
    <source>
        <dbReference type="EMBL" id="CDW76809.1"/>
    </source>
</evidence>
<dbReference type="Gene3D" id="1.20.58.530">
    <property type="match status" value="1"/>
</dbReference>
<gene>
    <name evidence="11" type="primary">Contig9701.g10376</name>
    <name evidence="11" type="ORF">STYLEM_5772</name>
</gene>
<dbReference type="PANTHER" id="PTHR13140">
    <property type="entry name" value="MYOSIN"/>
    <property type="match status" value="1"/>
</dbReference>
<evidence type="ECO:0000259" key="10">
    <source>
        <dbReference type="PROSITE" id="PS51456"/>
    </source>
</evidence>
<name>A0A078A4I9_STYLE</name>
<feature type="compositionally biased region" description="Polar residues" evidence="9">
    <location>
        <begin position="1613"/>
        <end position="1626"/>
    </location>
</feature>
<feature type="repeat" description="RCC1" evidence="7">
    <location>
        <begin position="1390"/>
        <end position="1444"/>
    </location>
</feature>
<dbReference type="InterPro" id="IPR000048">
    <property type="entry name" value="IQ_motif_EF-hand-BS"/>
</dbReference>
<dbReference type="Gene3D" id="3.40.850.10">
    <property type="entry name" value="Kinesin motor domain"/>
    <property type="match status" value="1"/>
</dbReference>
<evidence type="ECO:0000256" key="1">
    <source>
        <dbReference type="ARBA" id="ARBA00022737"/>
    </source>
</evidence>
<protein>
    <submittedName>
        <fullName evidence="11">Myosin head</fullName>
    </submittedName>
</protein>
<keyword evidence="3 8" id="KW-0067">ATP-binding</keyword>
<evidence type="ECO:0000256" key="7">
    <source>
        <dbReference type="PROSITE-ProRule" id="PRU00235"/>
    </source>
</evidence>
<keyword evidence="4 8" id="KW-0518">Myosin</keyword>
<dbReference type="Proteomes" id="UP000039865">
    <property type="component" value="Unassembled WGS sequence"/>
</dbReference>
<evidence type="ECO:0000256" key="4">
    <source>
        <dbReference type="ARBA" id="ARBA00023123"/>
    </source>
</evidence>
<evidence type="ECO:0000256" key="9">
    <source>
        <dbReference type="SAM" id="MobiDB-lite"/>
    </source>
</evidence>
<dbReference type="EMBL" id="CCKQ01005561">
    <property type="protein sequence ID" value="CDW76809.1"/>
    <property type="molecule type" value="Genomic_DNA"/>
</dbReference>
<keyword evidence="1" id="KW-0677">Repeat</keyword>
<feature type="region of interest" description="Disordered" evidence="9">
    <location>
        <begin position="715"/>
        <end position="737"/>
    </location>
</feature>
<comment type="similarity">
    <text evidence="8">Belongs to the TRAFAC class myosin-kinesin ATPase superfamily. Myosin family.</text>
</comment>
<dbReference type="GO" id="GO:0051015">
    <property type="term" value="F:actin filament binding"/>
    <property type="evidence" value="ECO:0007669"/>
    <property type="project" value="TreeGrafter"/>
</dbReference>